<dbReference type="GO" id="GO:0015184">
    <property type="term" value="F:L-cystine transmembrane transporter activity"/>
    <property type="evidence" value="ECO:0007669"/>
    <property type="project" value="TreeGrafter"/>
</dbReference>
<feature type="transmembrane region" description="Helical" evidence="10">
    <location>
        <begin position="72"/>
        <end position="93"/>
    </location>
</feature>
<dbReference type="Pfam" id="PF00375">
    <property type="entry name" value="SDF"/>
    <property type="match status" value="1"/>
</dbReference>
<dbReference type="SUPFAM" id="SSF118215">
    <property type="entry name" value="Proton glutamate symport protein"/>
    <property type="match status" value="1"/>
</dbReference>
<evidence type="ECO:0000256" key="7">
    <source>
        <dbReference type="ARBA" id="ARBA00022989"/>
    </source>
</evidence>
<evidence type="ECO:0000256" key="8">
    <source>
        <dbReference type="ARBA" id="ARBA00023136"/>
    </source>
</evidence>
<dbReference type="AlphaFoldDB" id="A0A3P5X300"/>
<dbReference type="OrthoDB" id="7778689at2"/>
<dbReference type="Gene3D" id="1.10.3860.10">
    <property type="entry name" value="Sodium:dicarboxylate symporter"/>
    <property type="match status" value="1"/>
</dbReference>
<keyword evidence="4" id="KW-0813">Transport</keyword>
<feature type="transmembrane region" description="Helical" evidence="10">
    <location>
        <begin position="256"/>
        <end position="284"/>
    </location>
</feature>
<dbReference type="InterPro" id="IPR001991">
    <property type="entry name" value="Na-dicarboxylate_symporter"/>
</dbReference>
<keyword evidence="7 10" id="KW-1133">Transmembrane helix</keyword>
<comment type="similarity">
    <text evidence="2">Belongs to the dicarboxylate/amino acid:cation symporter (DAACS) (TC 2.A.23) family.</text>
</comment>
<name>A0A3P5X300_9BACL</name>
<dbReference type="Proteomes" id="UP000270468">
    <property type="component" value="Unassembled WGS sequence"/>
</dbReference>
<evidence type="ECO:0000256" key="2">
    <source>
        <dbReference type="ARBA" id="ARBA00006148"/>
    </source>
</evidence>
<proteinExistence type="inferred from homology"/>
<dbReference type="RefSeq" id="WP_124069176.1">
    <property type="nucleotide sequence ID" value="NZ_CBCRXF010000020.1"/>
</dbReference>
<feature type="transmembrane region" description="Helical" evidence="10">
    <location>
        <begin position="6"/>
        <end position="22"/>
    </location>
</feature>
<organism evidence="11 12">
    <name type="scientific">Filibacter tadaridae</name>
    <dbReference type="NCBI Taxonomy" id="2483811"/>
    <lineage>
        <taxon>Bacteria</taxon>
        <taxon>Bacillati</taxon>
        <taxon>Bacillota</taxon>
        <taxon>Bacilli</taxon>
        <taxon>Bacillales</taxon>
        <taxon>Caryophanaceae</taxon>
        <taxon>Filibacter</taxon>
    </lineage>
</organism>
<evidence type="ECO:0000313" key="12">
    <source>
        <dbReference type="Proteomes" id="UP000270468"/>
    </source>
</evidence>
<evidence type="ECO:0000256" key="4">
    <source>
        <dbReference type="ARBA" id="ARBA00022448"/>
    </source>
</evidence>
<reference evidence="11 12" key="1">
    <citation type="submission" date="2018-11" db="EMBL/GenBank/DDBJ databases">
        <authorList>
            <person name="Criscuolo A."/>
        </authorList>
    </citation>
    <scope>NUCLEOTIDE SEQUENCE [LARGE SCALE GENOMIC DNA]</scope>
    <source>
        <strain evidence="11">ATB-66</strain>
    </source>
</reference>
<dbReference type="PANTHER" id="PTHR42865:SF5">
    <property type="entry name" value="L-CYSTINE TRANSPORTER TCYP"/>
    <property type="match status" value="1"/>
</dbReference>
<evidence type="ECO:0000256" key="1">
    <source>
        <dbReference type="ARBA" id="ARBA00004141"/>
    </source>
</evidence>
<keyword evidence="8 10" id="KW-0472">Membrane</keyword>
<evidence type="ECO:0000256" key="6">
    <source>
        <dbReference type="ARBA" id="ARBA00022970"/>
    </source>
</evidence>
<evidence type="ECO:0000313" key="11">
    <source>
        <dbReference type="EMBL" id="VDC22389.1"/>
    </source>
</evidence>
<feature type="transmembrane region" description="Helical" evidence="10">
    <location>
        <begin position="34"/>
        <end position="52"/>
    </location>
</feature>
<feature type="transmembrane region" description="Helical" evidence="10">
    <location>
        <begin position="371"/>
        <end position="389"/>
    </location>
</feature>
<evidence type="ECO:0000256" key="3">
    <source>
        <dbReference type="ARBA" id="ARBA00022031"/>
    </source>
</evidence>
<accession>A0A3P5X300</accession>
<feature type="transmembrane region" description="Helical" evidence="10">
    <location>
        <begin position="214"/>
        <end position="236"/>
    </location>
</feature>
<feature type="transmembrane region" description="Helical" evidence="10">
    <location>
        <begin position="395"/>
        <end position="415"/>
    </location>
</feature>
<dbReference type="PRINTS" id="PR00173">
    <property type="entry name" value="EDTRNSPORT"/>
</dbReference>
<keyword evidence="5 10" id="KW-0812">Transmembrane</keyword>
<dbReference type="InterPro" id="IPR036458">
    <property type="entry name" value="Na:dicarbo_symporter_sf"/>
</dbReference>
<dbReference type="GO" id="GO:0005886">
    <property type="term" value="C:plasma membrane"/>
    <property type="evidence" value="ECO:0007669"/>
    <property type="project" value="TreeGrafter"/>
</dbReference>
<evidence type="ECO:0000256" key="5">
    <source>
        <dbReference type="ARBA" id="ARBA00022692"/>
    </source>
</evidence>
<evidence type="ECO:0000256" key="9">
    <source>
        <dbReference type="ARBA" id="ARBA00031293"/>
    </source>
</evidence>
<keyword evidence="6" id="KW-0029">Amino-acid transport</keyword>
<dbReference type="GO" id="GO:0015293">
    <property type="term" value="F:symporter activity"/>
    <property type="evidence" value="ECO:0007669"/>
    <property type="project" value="InterPro"/>
</dbReference>
<comment type="subcellular location">
    <subcellularLocation>
        <location evidence="1">Membrane</location>
        <topology evidence="1">Multi-pass membrane protein</topology>
    </subcellularLocation>
</comment>
<feature type="transmembrane region" description="Helical" evidence="10">
    <location>
        <begin position="182"/>
        <end position="202"/>
    </location>
</feature>
<dbReference type="PANTHER" id="PTHR42865">
    <property type="entry name" value="PROTON/GLUTAMATE-ASPARTATE SYMPORTER"/>
    <property type="match status" value="1"/>
</dbReference>
<feature type="transmembrane region" description="Helical" evidence="10">
    <location>
        <begin position="105"/>
        <end position="131"/>
    </location>
</feature>
<sequence length="466" mass="49549">METFHIILVIALFLAMCAVLFYMQKKFVSFSKRVLLALVVGIVYGLALQFIYGQSSFIISESAEWINIAGNGFITLLRMLVMPLVFFAILSAFTKSKLANDFGKIGGLVIAMLAGTVAIAAAVGIFSAGIFQLEGMEITQGEAEMSAIAGHGDKLDTLNEMTIPGKIVSMLPSNIFSDLTEARPTSVISVVIFASILGMAFMGVKRKEPEQAKLFASIVEAIFTVVMRVVTLILRLTPYGILALMVNKAATSDLVAFWNLGKFIVASYLAIFIMFLVHLLLIRMVGLNPITFIKKIMPVLIFAFSSRSSAGTLPLNVSTQKKSLGVSEGIADISGAFGITIGQNGCAGIYPAMLAIMVAPTVGIDPFTPSFIAMLLVTVVIGSFGIAGVGGGATFAGLIVLSTMNLPVAIVGLLISIEPLIDMARTALNVSGTMTTGVITSKITKQLDEEIFNSKEEQVIGEVAQN</sequence>
<evidence type="ECO:0000256" key="10">
    <source>
        <dbReference type="SAM" id="Phobius"/>
    </source>
</evidence>
<gene>
    <name evidence="11" type="primary">tcyP</name>
    <name evidence="11" type="ORF">FILTAD_00735</name>
</gene>
<dbReference type="EMBL" id="UXAV01000021">
    <property type="protein sequence ID" value="VDC22389.1"/>
    <property type="molecule type" value="Genomic_DNA"/>
</dbReference>
<keyword evidence="12" id="KW-1185">Reference proteome</keyword>
<protein>
    <recommendedName>
        <fullName evidence="3">L-cystine uptake protein TcyP</fullName>
    </recommendedName>
    <alternativeName>
        <fullName evidence="9">Transporter of cystine TcyP</fullName>
    </alternativeName>
</protein>